<protein>
    <submittedName>
        <fullName evidence="1">Uncharacterized protein</fullName>
    </submittedName>
</protein>
<evidence type="ECO:0000313" key="1">
    <source>
        <dbReference type="EMBL" id="KAI8547207.1"/>
    </source>
</evidence>
<comment type="caution">
    <text evidence="1">The sequence shown here is derived from an EMBL/GenBank/DDBJ whole genome shotgun (WGS) entry which is preliminary data.</text>
</comment>
<reference evidence="1" key="1">
    <citation type="submission" date="2022-02" db="EMBL/GenBank/DDBJ databases">
        <title>Plant Genome Project.</title>
        <authorList>
            <person name="Zhang R.-G."/>
        </authorList>
    </citation>
    <scope>NUCLEOTIDE SEQUENCE</scope>
    <source>
        <strain evidence="1">AT1</strain>
    </source>
</reference>
<sequence length="624" mass="68573">MESGLTNGVLVPSADDKSVVGGGGVKDVYGEDSATEDQLVTPWTVSVASGYTLLRDPRHNKGLAFTEKERDAHYLRGLLPPSVSCQDLQEKKLMHNLRQYEVPLQRYIAMMDLQERNERLFYKLLIDNVEELLPVVYTPVVGEACQKYGSIFRRPQGLFISLKEKGKILEVLKNWPEKSIQVIVVTDGERILGLGDLGCQGMGIPVGKLSLYTALGGVRPSACLPITIDVGTNNENLLNDEFYIGLRQKRATGQEYAELLHEFMCAVKQNYGEKILIQFEDFANHNAFELLAKYRTTHLVFNDDIQGTASVVLAGLIAALKLVGGTLADHSFLFLGAGEAGTGIAELIALEISKKTNIPVEETRKKIWLVDSKVIGIDISLRSVVSSLCSLPIFCFAGHILMGISVIQGLVVSSRKESLQHFKQPWAHEHEPVKELIDAVKAIKPSVLIGTSGVGKTFTKDVVEAMASFNEKPVIFALSNPTSQAECTAEQAYLWTQGRAIFASGSPFDPVEYNGKVFVPGQANNAYIFPGFGLGLIMSGTIRMHDDMLLAASEALACQVTEENYAKGLIYPPLTNIRDISARIAAKVAAKSYELGLASRLPRPRDLFKFAESCMYSPVYRNYL</sequence>
<keyword evidence="2" id="KW-1185">Reference proteome</keyword>
<proteinExistence type="predicted"/>
<dbReference type="Proteomes" id="UP001062846">
    <property type="component" value="Chromosome 7"/>
</dbReference>
<dbReference type="EMBL" id="CM046394">
    <property type="protein sequence ID" value="KAI8547207.1"/>
    <property type="molecule type" value="Genomic_DNA"/>
</dbReference>
<accession>A0ACC0N1L0</accession>
<gene>
    <name evidence="1" type="ORF">RHMOL_Rhmol07G0177300</name>
</gene>
<name>A0ACC0N1L0_RHOML</name>
<evidence type="ECO:0000313" key="2">
    <source>
        <dbReference type="Proteomes" id="UP001062846"/>
    </source>
</evidence>
<organism evidence="1 2">
    <name type="scientific">Rhododendron molle</name>
    <name type="common">Chinese azalea</name>
    <name type="synonym">Azalea mollis</name>
    <dbReference type="NCBI Taxonomy" id="49168"/>
    <lineage>
        <taxon>Eukaryota</taxon>
        <taxon>Viridiplantae</taxon>
        <taxon>Streptophyta</taxon>
        <taxon>Embryophyta</taxon>
        <taxon>Tracheophyta</taxon>
        <taxon>Spermatophyta</taxon>
        <taxon>Magnoliopsida</taxon>
        <taxon>eudicotyledons</taxon>
        <taxon>Gunneridae</taxon>
        <taxon>Pentapetalae</taxon>
        <taxon>asterids</taxon>
        <taxon>Ericales</taxon>
        <taxon>Ericaceae</taxon>
        <taxon>Ericoideae</taxon>
        <taxon>Rhodoreae</taxon>
        <taxon>Rhododendron</taxon>
    </lineage>
</organism>